<proteinExistence type="predicted"/>
<evidence type="ECO:0000313" key="1">
    <source>
        <dbReference type="EMBL" id="KAF2753012.1"/>
    </source>
</evidence>
<gene>
    <name evidence="1" type="ORF">EJ05DRAFT_480729</name>
</gene>
<name>A0A6A6VQY8_9PEZI</name>
<sequence length="264" mass="29576">MSLSSILSHEFQALTNAVMSKPKETGESSAVRCPAKAETLIAQNSRALYYYKGTEALYACNDIYSTGYYWQLIDATENSIQQVKLTKKYTQAIGTRDMKGKEGELHFDVSAGYEGFGFNVSASFGGSFKTFSEQELSSNRAEESTYEIPGGLTVWIYQKIYTFKTRTWFLYDHGATYKAVVKNEKDDKHPYYAPEGAFESKSVETRITSAKLEGIHPIEIKAVETDLNAAKKIAELDTIRLEETSGSCKEQLAKYKLQVDKTLA</sequence>
<dbReference type="EMBL" id="ML996588">
    <property type="protein sequence ID" value="KAF2753012.1"/>
    <property type="molecule type" value="Genomic_DNA"/>
</dbReference>
<protein>
    <submittedName>
        <fullName evidence="1">Uncharacterized protein</fullName>
    </submittedName>
</protein>
<evidence type="ECO:0000313" key="2">
    <source>
        <dbReference type="Proteomes" id="UP000799437"/>
    </source>
</evidence>
<dbReference type="AlphaFoldDB" id="A0A6A6VQY8"/>
<dbReference type="RefSeq" id="XP_033595463.1">
    <property type="nucleotide sequence ID" value="XM_033744918.1"/>
</dbReference>
<dbReference type="GeneID" id="54485972"/>
<accession>A0A6A6VQY8</accession>
<feature type="non-terminal residue" evidence="1">
    <location>
        <position position="1"/>
    </location>
</feature>
<reference evidence="1" key="1">
    <citation type="journal article" date="2020" name="Stud. Mycol.">
        <title>101 Dothideomycetes genomes: a test case for predicting lifestyles and emergence of pathogens.</title>
        <authorList>
            <person name="Haridas S."/>
            <person name="Albert R."/>
            <person name="Binder M."/>
            <person name="Bloem J."/>
            <person name="Labutti K."/>
            <person name="Salamov A."/>
            <person name="Andreopoulos B."/>
            <person name="Baker S."/>
            <person name="Barry K."/>
            <person name="Bills G."/>
            <person name="Bluhm B."/>
            <person name="Cannon C."/>
            <person name="Castanera R."/>
            <person name="Culley D."/>
            <person name="Daum C."/>
            <person name="Ezra D."/>
            <person name="Gonzalez J."/>
            <person name="Henrissat B."/>
            <person name="Kuo A."/>
            <person name="Liang C."/>
            <person name="Lipzen A."/>
            <person name="Lutzoni F."/>
            <person name="Magnuson J."/>
            <person name="Mondo S."/>
            <person name="Nolan M."/>
            <person name="Ohm R."/>
            <person name="Pangilinan J."/>
            <person name="Park H.-J."/>
            <person name="Ramirez L."/>
            <person name="Alfaro M."/>
            <person name="Sun H."/>
            <person name="Tritt A."/>
            <person name="Yoshinaga Y."/>
            <person name="Zwiers L.-H."/>
            <person name="Turgeon B."/>
            <person name="Goodwin S."/>
            <person name="Spatafora J."/>
            <person name="Crous P."/>
            <person name="Grigoriev I."/>
        </authorList>
    </citation>
    <scope>NUCLEOTIDE SEQUENCE</scope>
    <source>
        <strain evidence="1">CBS 121739</strain>
    </source>
</reference>
<organism evidence="1 2">
    <name type="scientific">Pseudovirgaria hyperparasitica</name>
    <dbReference type="NCBI Taxonomy" id="470096"/>
    <lineage>
        <taxon>Eukaryota</taxon>
        <taxon>Fungi</taxon>
        <taxon>Dikarya</taxon>
        <taxon>Ascomycota</taxon>
        <taxon>Pezizomycotina</taxon>
        <taxon>Dothideomycetes</taxon>
        <taxon>Dothideomycetes incertae sedis</taxon>
        <taxon>Acrospermales</taxon>
        <taxon>Acrospermaceae</taxon>
        <taxon>Pseudovirgaria</taxon>
    </lineage>
</organism>
<dbReference type="OrthoDB" id="4684900at2759"/>
<dbReference type="Proteomes" id="UP000799437">
    <property type="component" value="Unassembled WGS sequence"/>
</dbReference>
<keyword evidence="2" id="KW-1185">Reference proteome</keyword>